<reference evidence="5 6" key="1">
    <citation type="submission" date="2017-08" db="EMBL/GenBank/DDBJ databases">
        <title>USMARCv1.0.</title>
        <authorList>
            <person name="Hannum G.I."/>
            <person name="Koren S."/>
            <person name="Schroeder S.G."/>
            <person name="Chin S.C."/>
            <person name="Nonneman D.J."/>
            <person name="Becker S.A."/>
            <person name="Rosen B.D."/>
            <person name="Bickhart D.M."/>
            <person name="Putnam N.H."/>
            <person name="Green R.E."/>
            <person name="Tuggle C.K."/>
            <person name="Liu H."/>
            <person name="Rohrer G.A."/>
            <person name="Warr A."/>
            <person name="Hall R."/>
            <person name="Kim K."/>
            <person name="Hume D.A."/>
            <person name="Talbot R."/>
            <person name="Chow W."/>
            <person name="Howe K."/>
            <person name="Schwartz A.S."/>
            <person name="Watson M."/>
            <person name="Archibald A.L."/>
            <person name="Phillippy A.M."/>
            <person name="Smith T.P.L."/>
        </authorList>
    </citation>
    <scope>NUCLEOTIDE SEQUENCE [LARGE SCALE GENOMIC DNA]</scope>
</reference>
<evidence type="ECO:0000256" key="3">
    <source>
        <dbReference type="SAM" id="MobiDB-lite"/>
    </source>
</evidence>
<proteinExistence type="predicted"/>
<dbReference type="InterPro" id="IPR002048">
    <property type="entry name" value="EF_hand_dom"/>
</dbReference>
<dbReference type="InterPro" id="IPR011992">
    <property type="entry name" value="EF-hand-dom_pair"/>
</dbReference>
<feature type="region of interest" description="Disordered" evidence="3">
    <location>
        <begin position="1"/>
        <end position="35"/>
    </location>
</feature>
<organism evidence="5 6">
    <name type="scientific">Sus scrofa</name>
    <name type="common">Pig</name>
    <dbReference type="NCBI Taxonomy" id="9823"/>
    <lineage>
        <taxon>Eukaryota</taxon>
        <taxon>Metazoa</taxon>
        <taxon>Chordata</taxon>
        <taxon>Craniata</taxon>
        <taxon>Vertebrata</taxon>
        <taxon>Euteleostomi</taxon>
        <taxon>Mammalia</taxon>
        <taxon>Eutheria</taxon>
        <taxon>Laurasiatheria</taxon>
        <taxon>Artiodactyla</taxon>
        <taxon>Suina</taxon>
        <taxon>Suidae</taxon>
        <taxon>Sus</taxon>
    </lineage>
</organism>
<evidence type="ECO:0000313" key="6">
    <source>
        <dbReference type="Proteomes" id="UP000314985"/>
    </source>
</evidence>
<evidence type="ECO:0000256" key="2">
    <source>
        <dbReference type="ARBA" id="ARBA00022837"/>
    </source>
</evidence>
<dbReference type="CDD" id="cd00051">
    <property type="entry name" value="EFh"/>
    <property type="match status" value="1"/>
</dbReference>
<protein>
    <recommendedName>
        <fullName evidence="4">EF-hand domain-containing protein</fullName>
    </recommendedName>
</protein>
<dbReference type="PANTHER" id="PTHR47500">
    <property type="entry name" value="EF-HAND CALCIUM-BINDING DOMAIN-CONTAINING PROTEIN"/>
    <property type="match status" value="1"/>
</dbReference>
<feature type="region of interest" description="Disordered" evidence="3">
    <location>
        <begin position="256"/>
        <end position="359"/>
    </location>
</feature>
<keyword evidence="2" id="KW-0106">Calcium</keyword>
<evidence type="ECO:0000259" key="4">
    <source>
        <dbReference type="PROSITE" id="PS50222"/>
    </source>
</evidence>
<dbReference type="InterPro" id="IPR018247">
    <property type="entry name" value="EF_Hand_1_Ca_BS"/>
</dbReference>
<dbReference type="AlphaFoldDB" id="A0A4X1TBG8"/>
<evidence type="ECO:0000256" key="1">
    <source>
        <dbReference type="ARBA" id="ARBA00022723"/>
    </source>
</evidence>
<dbReference type="Ensembl" id="ENSSSCT00070016316.1">
    <property type="protein sequence ID" value="ENSSSCP00070013511.1"/>
    <property type="gene ID" value="ENSSSCG00070008458.1"/>
</dbReference>
<keyword evidence="1" id="KW-0479">Metal-binding</keyword>
<evidence type="ECO:0000313" key="5">
    <source>
        <dbReference type="Ensembl" id="ENSSSCP00070013511.1"/>
    </source>
</evidence>
<reference evidence="5" key="2">
    <citation type="submission" date="2025-08" db="UniProtKB">
        <authorList>
            <consortium name="Ensembl"/>
        </authorList>
    </citation>
    <scope>IDENTIFICATION</scope>
</reference>
<dbReference type="GO" id="GO:0005509">
    <property type="term" value="F:calcium ion binding"/>
    <property type="evidence" value="ECO:0007669"/>
    <property type="project" value="InterPro"/>
</dbReference>
<name>A0A4X1TBG8_PIG</name>
<dbReference type="PROSITE" id="PS00018">
    <property type="entry name" value="EF_HAND_1"/>
    <property type="match status" value="1"/>
</dbReference>
<dbReference type="PROSITE" id="PS50222">
    <property type="entry name" value="EF_HAND_2"/>
    <property type="match status" value="1"/>
</dbReference>
<feature type="compositionally biased region" description="Basic residues" evidence="3">
    <location>
        <begin position="19"/>
        <end position="29"/>
    </location>
</feature>
<feature type="domain" description="EF-hand" evidence="4">
    <location>
        <begin position="117"/>
        <end position="152"/>
    </location>
</feature>
<dbReference type="PANTHER" id="PTHR47500:SF4">
    <property type="entry name" value="EF-HAND CALCIUM BINDING DOMAIN 15"/>
    <property type="match status" value="1"/>
</dbReference>
<dbReference type="SUPFAM" id="SSF47473">
    <property type="entry name" value="EF-hand"/>
    <property type="match status" value="1"/>
</dbReference>
<dbReference type="Pfam" id="PF13833">
    <property type="entry name" value="EF-hand_8"/>
    <property type="match status" value="1"/>
</dbReference>
<sequence>QKPQQLFSRDPGEGQASRTQKRRPQKRAALRTQMEPAAAAARGAEQASQRAREFKVLSHPGHSGRISVFLCVLFTCCLSPSRPLAFQDVFKLFSSSPAGTVDMHSMKAALCNAGVQLSPQEMCEALGQADLDGDGSVSFEDFLGVLTDSHRLAQCLGEGNSRVCDPHGLQTLFLETLFKLMSLGFVPYKSAQEVMSYYSRKQRSLRLNCSWKGGPRCRGSTGRSHAGLAFFCQATRLSGLSNAELARTLQGLHKEGARSPYSQVPTLNGRMQPECYTQNRTSRPEVRLPKSYWRSPPKRQVDREVKVKSQVQRAGAGLEDKGGPSGSLPPTLVQRQPCSPPPACLQRPAMKNSYKQSVC</sequence>
<dbReference type="InterPro" id="IPR043520">
    <property type="entry name" value="SPT21"/>
</dbReference>
<dbReference type="Gene3D" id="1.10.238.10">
    <property type="entry name" value="EF-hand"/>
    <property type="match status" value="1"/>
</dbReference>
<dbReference type="Proteomes" id="UP000314985">
    <property type="component" value="Chromosome 12"/>
</dbReference>
<accession>A0A4X1TBG8</accession>